<dbReference type="Proteomes" id="UP001165962">
    <property type="component" value="Unassembled WGS sequence"/>
</dbReference>
<gene>
    <name evidence="1" type="ORF">G9U52_15245</name>
</gene>
<name>A0ABX0JAJ0_9BACL</name>
<protein>
    <submittedName>
        <fullName evidence="1">Uncharacterized protein</fullName>
    </submittedName>
</protein>
<keyword evidence="2" id="KW-1185">Reference proteome</keyword>
<accession>A0ABX0JAJ0</accession>
<sequence>MNNVLIPVIPVEVALALEYYRSHIVYSQVDPLNIEAIRRRALADGNAHAKTILRYYDETALNRRNYLAAVLNGYTTVEPLNPSADELRRIAYENIRDKYEHASHFADMFPYDSGYQRGILFVLSELGINIAGLNVEESTEVTYL</sequence>
<evidence type="ECO:0000313" key="2">
    <source>
        <dbReference type="Proteomes" id="UP001165962"/>
    </source>
</evidence>
<organism evidence="1 2">
    <name type="scientific">Paenibacillus agricola</name>
    <dbReference type="NCBI Taxonomy" id="2716264"/>
    <lineage>
        <taxon>Bacteria</taxon>
        <taxon>Bacillati</taxon>
        <taxon>Bacillota</taxon>
        <taxon>Bacilli</taxon>
        <taxon>Bacillales</taxon>
        <taxon>Paenibacillaceae</taxon>
        <taxon>Paenibacillus</taxon>
    </lineage>
</organism>
<reference evidence="1" key="1">
    <citation type="submission" date="2020-03" db="EMBL/GenBank/DDBJ databases">
        <title>Draft sequencing of Paenibacilllus sp. S3N08.</title>
        <authorList>
            <person name="Kim D.-U."/>
        </authorList>
    </citation>
    <scope>NUCLEOTIDE SEQUENCE</scope>
    <source>
        <strain evidence="1">S3N08</strain>
    </source>
</reference>
<proteinExistence type="predicted"/>
<evidence type="ECO:0000313" key="1">
    <source>
        <dbReference type="EMBL" id="NHN31194.1"/>
    </source>
</evidence>
<dbReference type="EMBL" id="JAAOIW010000005">
    <property type="protein sequence ID" value="NHN31194.1"/>
    <property type="molecule type" value="Genomic_DNA"/>
</dbReference>
<comment type="caution">
    <text evidence="1">The sequence shown here is derived from an EMBL/GenBank/DDBJ whole genome shotgun (WGS) entry which is preliminary data.</text>
</comment>
<dbReference type="RefSeq" id="WP_166151000.1">
    <property type="nucleotide sequence ID" value="NZ_JAAOIW010000005.1"/>
</dbReference>